<feature type="transmembrane region" description="Helical" evidence="1">
    <location>
        <begin position="302"/>
        <end position="325"/>
    </location>
</feature>
<dbReference type="RefSeq" id="WP_145078696.1">
    <property type="nucleotide sequence ID" value="NZ_CP036298.1"/>
</dbReference>
<dbReference type="OrthoDB" id="3320984at2"/>
<dbReference type="PANTHER" id="PTHR31610:SF0">
    <property type="entry name" value="SLC26A_SULP TRANSPORTER DOMAIN-CONTAINING PROTEIN"/>
    <property type="match status" value="1"/>
</dbReference>
<evidence type="ECO:0000256" key="1">
    <source>
        <dbReference type="SAM" id="Phobius"/>
    </source>
</evidence>
<proteinExistence type="predicted"/>
<sequence length="553" mass="57934">MTNKYRWAAVGDINAFFGLVLDNVAGLILIVSLLNLNYAFPVDFALRYMIPGTAIGVLIGDLAFFWLAFSLAKRCGSSSVTAMPLGLDTPSTFGMIFFVLGPAYQAGLPAGETSEQAIHAAAMHAWQIGICSIVISGLIKLVCSLGSGWVRRCVPRAGLLGSLAAVALVLITYQPLVEILRYPSIGLLALAVILTALVGRVPLPFKLPGAVGGLVVAGIMFTLLQTTGMIEQESAGAVVTAQQTWPTEWLTALNFGWLSAMGDTFHYLPVVIPFALATVVGGIDCTESAAAAGDEYETRSVIAIEAVATFIAGICGAVIQTTPYIGHPAYKAMGGRAAYTLATALLIGFLGTSGLFYYFYAFIPKAAVYPILVFVGLEITAQSFLATPRRHYPAVALACVPALAVLVNIFAGEIQGALLGNGLDPQSLFGGELQSKLATTQMLSNGFILTSVLWASALAMAIDRRLIAAAGFYSVAAGCALFGLIHSPLANAPIVSPASFGILPEVAVLPAESLPTVLGWTGGYLLVAATMLVWQGYLICTHQTESVDHSSAE</sequence>
<gene>
    <name evidence="2" type="ORF">Q31a_30210</name>
</gene>
<keyword evidence="1" id="KW-0812">Transmembrane</keyword>
<feature type="transmembrane region" description="Helical" evidence="1">
    <location>
        <begin position="48"/>
        <end position="69"/>
    </location>
</feature>
<dbReference type="EMBL" id="CP036298">
    <property type="protein sequence ID" value="QDV24700.1"/>
    <property type="molecule type" value="Genomic_DNA"/>
</dbReference>
<accession>A0A518G7Z2</accession>
<feature type="transmembrane region" description="Helical" evidence="1">
    <location>
        <begin position="179"/>
        <end position="198"/>
    </location>
</feature>
<protein>
    <recommendedName>
        <fullName evidence="4">Permease</fullName>
    </recommendedName>
</protein>
<dbReference type="Proteomes" id="UP000318017">
    <property type="component" value="Chromosome"/>
</dbReference>
<feature type="transmembrane region" description="Helical" evidence="1">
    <location>
        <begin position="337"/>
        <end position="360"/>
    </location>
</feature>
<dbReference type="KEGG" id="ahel:Q31a_30210"/>
<keyword evidence="1" id="KW-0472">Membrane</keyword>
<feature type="transmembrane region" description="Helical" evidence="1">
    <location>
        <begin position="81"/>
        <end position="104"/>
    </location>
</feature>
<feature type="transmembrane region" description="Helical" evidence="1">
    <location>
        <begin position="12"/>
        <end position="36"/>
    </location>
</feature>
<dbReference type="AlphaFoldDB" id="A0A518G7Z2"/>
<evidence type="ECO:0008006" key="4">
    <source>
        <dbReference type="Google" id="ProtNLM"/>
    </source>
</evidence>
<feature type="transmembrane region" description="Helical" evidence="1">
    <location>
        <begin position="438"/>
        <end position="459"/>
    </location>
</feature>
<evidence type="ECO:0000313" key="2">
    <source>
        <dbReference type="EMBL" id="QDV24700.1"/>
    </source>
</evidence>
<dbReference type="PANTHER" id="PTHR31610">
    <property type="entry name" value="SLR0360 PROTEIN"/>
    <property type="match status" value="1"/>
</dbReference>
<evidence type="ECO:0000313" key="3">
    <source>
        <dbReference type="Proteomes" id="UP000318017"/>
    </source>
</evidence>
<feature type="transmembrane region" description="Helical" evidence="1">
    <location>
        <begin position="466"/>
        <end position="485"/>
    </location>
</feature>
<feature type="transmembrane region" description="Helical" evidence="1">
    <location>
        <begin position="154"/>
        <end position="173"/>
    </location>
</feature>
<name>A0A518G7Z2_9BACT</name>
<keyword evidence="1" id="KW-1133">Transmembrane helix</keyword>
<reference evidence="2 3" key="1">
    <citation type="submission" date="2019-02" db="EMBL/GenBank/DDBJ databases">
        <title>Deep-cultivation of Planctomycetes and their phenomic and genomic characterization uncovers novel biology.</title>
        <authorList>
            <person name="Wiegand S."/>
            <person name="Jogler M."/>
            <person name="Boedeker C."/>
            <person name="Pinto D."/>
            <person name="Vollmers J."/>
            <person name="Rivas-Marin E."/>
            <person name="Kohn T."/>
            <person name="Peeters S.H."/>
            <person name="Heuer A."/>
            <person name="Rast P."/>
            <person name="Oberbeckmann S."/>
            <person name="Bunk B."/>
            <person name="Jeske O."/>
            <person name="Meyerdierks A."/>
            <person name="Storesund J.E."/>
            <person name="Kallscheuer N."/>
            <person name="Luecker S."/>
            <person name="Lage O.M."/>
            <person name="Pohl T."/>
            <person name="Merkel B.J."/>
            <person name="Hornburger P."/>
            <person name="Mueller R.-W."/>
            <person name="Bruemmer F."/>
            <person name="Labrenz M."/>
            <person name="Spormann A.M."/>
            <person name="Op den Camp H."/>
            <person name="Overmann J."/>
            <person name="Amann R."/>
            <person name="Jetten M.S.M."/>
            <person name="Mascher T."/>
            <person name="Medema M.H."/>
            <person name="Devos D.P."/>
            <person name="Kaster A.-K."/>
            <person name="Ovreas L."/>
            <person name="Rohde M."/>
            <person name="Galperin M.Y."/>
            <person name="Jogler C."/>
        </authorList>
    </citation>
    <scope>NUCLEOTIDE SEQUENCE [LARGE SCALE GENOMIC DNA]</scope>
    <source>
        <strain evidence="2 3">Q31a</strain>
    </source>
</reference>
<feature type="transmembrane region" description="Helical" evidence="1">
    <location>
        <begin position="205"/>
        <end position="224"/>
    </location>
</feature>
<feature type="transmembrane region" description="Helical" evidence="1">
    <location>
        <begin position="124"/>
        <end position="142"/>
    </location>
</feature>
<keyword evidence="3" id="KW-1185">Reference proteome</keyword>
<feature type="transmembrane region" description="Helical" evidence="1">
    <location>
        <begin position="394"/>
        <end position="418"/>
    </location>
</feature>
<organism evidence="2 3">
    <name type="scientific">Aureliella helgolandensis</name>
    <dbReference type="NCBI Taxonomy" id="2527968"/>
    <lineage>
        <taxon>Bacteria</taxon>
        <taxon>Pseudomonadati</taxon>
        <taxon>Planctomycetota</taxon>
        <taxon>Planctomycetia</taxon>
        <taxon>Pirellulales</taxon>
        <taxon>Pirellulaceae</taxon>
        <taxon>Aureliella</taxon>
    </lineage>
</organism>
<feature type="transmembrane region" description="Helical" evidence="1">
    <location>
        <begin position="517"/>
        <end position="540"/>
    </location>
</feature>